<dbReference type="EMBL" id="WIQZ01000021">
    <property type="protein sequence ID" value="KAF3138794.1"/>
    <property type="molecule type" value="Genomic_DNA"/>
</dbReference>
<comment type="caution">
    <text evidence="1">The sequence shown here is derived from an EMBL/GenBank/DDBJ whole genome shotgun (WGS) entry which is preliminary data.</text>
</comment>
<reference evidence="1 2" key="1">
    <citation type="submission" date="2019-06" db="EMBL/GenBank/DDBJ databases">
        <authorList>
            <person name="Palmer J.M."/>
        </authorList>
    </citation>
    <scope>NUCLEOTIDE SEQUENCE [LARGE SCALE GENOMIC DNA]</scope>
    <source>
        <strain evidence="1 2">TWF703</strain>
    </source>
</reference>
<protein>
    <submittedName>
        <fullName evidence="1">Uncharacterized protein</fullName>
    </submittedName>
</protein>
<evidence type="ECO:0000313" key="2">
    <source>
        <dbReference type="Proteomes" id="UP000480548"/>
    </source>
</evidence>
<sequence>MNKTRDGNQLPGPTLGFKSASDVYKTLRDFRNIFRAHRIPSPLSPSFIFKIQTSPKALDYRDIYRYPNMIFKATTLLSLLAATLAAPATPLPRQTVPDSAFNFIAKYTDASICEKDMNALYGKFWIGRAPYPYCSIRMNPRDCLRPNVTGIRIEKYIEFSANLSAIAVEKVYIHPQTLALSFSRGGVEGADPGLPLPEGAITRGFTLGLRNDGYYELGHIDAGSGFFACPAERDGEFQIFVDYKYGLTQKDSCHYFIPAGKPTDAKAIIYA</sequence>
<proteinExistence type="predicted"/>
<dbReference type="AlphaFoldDB" id="A0A7C8JXW9"/>
<gene>
    <name evidence="1" type="ORF">TWF703_004335</name>
</gene>
<accession>A0A7C8JXW9</accession>
<name>A0A7C8JXW9_ORBOL</name>
<evidence type="ECO:0000313" key="1">
    <source>
        <dbReference type="EMBL" id="KAF3138794.1"/>
    </source>
</evidence>
<organism evidence="1 2">
    <name type="scientific">Orbilia oligospora</name>
    <name type="common">Nematode-trapping fungus</name>
    <name type="synonym">Arthrobotrys oligospora</name>
    <dbReference type="NCBI Taxonomy" id="2813651"/>
    <lineage>
        <taxon>Eukaryota</taxon>
        <taxon>Fungi</taxon>
        <taxon>Dikarya</taxon>
        <taxon>Ascomycota</taxon>
        <taxon>Pezizomycotina</taxon>
        <taxon>Orbiliomycetes</taxon>
        <taxon>Orbiliales</taxon>
        <taxon>Orbiliaceae</taxon>
        <taxon>Orbilia</taxon>
    </lineage>
</organism>
<dbReference type="Proteomes" id="UP000480548">
    <property type="component" value="Unassembled WGS sequence"/>
</dbReference>